<evidence type="ECO:0000313" key="3">
    <source>
        <dbReference type="Proteomes" id="UP000651728"/>
    </source>
</evidence>
<sequence length="448" mass="49524">MRLRTHIPKINGTGAHREVSSEVTWDRVRPHLRRAGITRVADITWLDRVGIPVYNAISPRSHDVISVYNGKGARPIDAMTSAVMEGIERFSAWLPVRPAAIASYEELLSQGRAVLDPRNYNLKLSRHYRDDAPISWVEGYDILNEEPVLVPQDGAVYNMRMHEPPTYEISTTNGLASGNSLEEAVCHALCEVIERDSITIAELLSSQLSQVLEKGLHVERQPAAIFERLKELHPHLDMESLPPRAQALVQRFHAAGIEMRLINITTDLGVASFMAATAEDLGPTVSKGHGGFGTHPDAEVALLRAISECAQGRAVDIQAMREDISLPGEDVPRHLYHVRRSSTLDKGGWAWRPVGTRVRMSEIPSHPSEDIIADITFMLGRLRSCGIRRAVVVDLSPPGIPVSVVRLIVPHLESWGVDYSKLGERGAGAWTRALNELAGRKRDLAITV</sequence>
<organism evidence="2 3">
    <name type="scientific">Microbispora amethystogenes</name>
    <dbReference type="NCBI Taxonomy" id="1427754"/>
    <lineage>
        <taxon>Bacteria</taxon>
        <taxon>Bacillati</taxon>
        <taxon>Actinomycetota</taxon>
        <taxon>Actinomycetes</taxon>
        <taxon>Streptosporangiales</taxon>
        <taxon>Streptosporangiaceae</taxon>
        <taxon>Microbispora</taxon>
    </lineage>
</organism>
<dbReference type="PANTHER" id="PTHR37809">
    <property type="entry name" value="RIBOSOMAL PROTEIN S12 METHYLTHIOTRANSFERASE ACCESSORY FACTOR YCAO"/>
    <property type="match status" value="1"/>
</dbReference>
<reference evidence="2 3" key="1">
    <citation type="submission" date="2021-01" db="EMBL/GenBank/DDBJ databases">
        <title>Whole genome shotgun sequence of Microbispora amethystogenes NBRC 101907.</title>
        <authorList>
            <person name="Komaki H."/>
            <person name="Tamura T."/>
        </authorList>
    </citation>
    <scope>NUCLEOTIDE SEQUENCE [LARGE SCALE GENOMIC DNA]</scope>
    <source>
        <strain evidence="2 3">NBRC 101907</strain>
    </source>
</reference>
<proteinExistence type="predicted"/>
<dbReference type="Pfam" id="PF02624">
    <property type="entry name" value="YcaO"/>
    <property type="match status" value="1"/>
</dbReference>
<accession>A0ABQ4FPY1</accession>
<dbReference type="RefSeq" id="WP_204289512.1">
    <property type="nucleotide sequence ID" value="NZ_BAABEJ010000032.1"/>
</dbReference>
<feature type="domain" description="YcaO" evidence="1">
    <location>
        <begin position="70"/>
        <end position="448"/>
    </location>
</feature>
<dbReference type="EMBL" id="BOOB01000070">
    <property type="protein sequence ID" value="GIH36861.1"/>
    <property type="molecule type" value="Genomic_DNA"/>
</dbReference>
<comment type="caution">
    <text evidence="2">The sequence shown here is derived from an EMBL/GenBank/DDBJ whole genome shotgun (WGS) entry which is preliminary data.</text>
</comment>
<evidence type="ECO:0000313" key="2">
    <source>
        <dbReference type="EMBL" id="GIH36861.1"/>
    </source>
</evidence>
<dbReference type="PANTHER" id="PTHR37809:SF1">
    <property type="entry name" value="RIBOSOMAL PROTEIN S12 METHYLTHIOTRANSFERASE ACCESSORY FACTOR YCAO"/>
    <property type="match status" value="1"/>
</dbReference>
<dbReference type="NCBIfam" id="TIGR00702">
    <property type="entry name" value="YcaO-type kinase domain"/>
    <property type="match status" value="2"/>
</dbReference>
<dbReference type="Gene3D" id="3.30.1330.230">
    <property type="match status" value="1"/>
</dbReference>
<evidence type="ECO:0000259" key="1">
    <source>
        <dbReference type="PROSITE" id="PS51664"/>
    </source>
</evidence>
<dbReference type="InterPro" id="IPR003776">
    <property type="entry name" value="YcaO-like_dom"/>
</dbReference>
<name>A0ABQ4FPY1_9ACTN</name>
<protein>
    <submittedName>
        <fullName evidence="2">Methanogenesis marker 1 protein</fullName>
    </submittedName>
</protein>
<dbReference type="PROSITE" id="PS51664">
    <property type="entry name" value="YCAO"/>
    <property type="match status" value="1"/>
</dbReference>
<dbReference type="Proteomes" id="UP000651728">
    <property type="component" value="Unassembled WGS sequence"/>
</dbReference>
<keyword evidence="3" id="KW-1185">Reference proteome</keyword>
<gene>
    <name evidence="2" type="ORF">Mam01_70250</name>
</gene>